<dbReference type="EMBL" id="AP025739">
    <property type="protein sequence ID" value="BDI34012.1"/>
    <property type="molecule type" value="Genomic_DNA"/>
</dbReference>
<proteinExistence type="predicted"/>
<dbReference type="AlphaFoldDB" id="A0A402CVZ6"/>
<protein>
    <submittedName>
        <fullName evidence="1">Uncharacterized protein</fullName>
    </submittedName>
</protein>
<name>A0A402CVZ6_9BACT</name>
<gene>
    <name evidence="1" type="ORF">CCAX7_60630</name>
</gene>
<sequence>MATSYRHPIMDIIGHEVHQVRFAAGGSAARLIFLSGDNQLSEIAIVGMVKLVRGADETLLKGALMGKHFNPRELAPLLNLLTGTVTDIAATECENDDGSLEPALSISFSNRQTLVIGGDTMGNEGWSFRHGKGVVKVI</sequence>
<evidence type="ECO:0000313" key="2">
    <source>
        <dbReference type="Proteomes" id="UP000287394"/>
    </source>
</evidence>
<dbReference type="KEGG" id="ccot:CCAX7_60630"/>
<organism evidence="1 2">
    <name type="scientific">Capsulimonas corticalis</name>
    <dbReference type="NCBI Taxonomy" id="2219043"/>
    <lineage>
        <taxon>Bacteria</taxon>
        <taxon>Bacillati</taxon>
        <taxon>Armatimonadota</taxon>
        <taxon>Armatimonadia</taxon>
        <taxon>Capsulimonadales</taxon>
        <taxon>Capsulimonadaceae</taxon>
        <taxon>Capsulimonas</taxon>
    </lineage>
</organism>
<dbReference type="RefSeq" id="WP_119321568.1">
    <property type="nucleotide sequence ID" value="NZ_AP025739.1"/>
</dbReference>
<accession>A0A402CVZ6</accession>
<reference evidence="1 2" key="1">
    <citation type="journal article" date="2019" name="Int. J. Syst. Evol. Microbiol.">
        <title>Capsulimonas corticalis gen. nov., sp. nov., an aerobic capsulated bacterium, of a novel bacterial order, Capsulimonadales ord. nov., of the class Armatimonadia of the phylum Armatimonadetes.</title>
        <authorList>
            <person name="Li J."/>
            <person name="Kudo C."/>
            <person name="Tonouchi A."/>
        </authorList>
    </citation>
    <scope>NUCLEOTIDE SEQUENCE [LARGE SCALE GENOMIC DNA]</scope>
    <source>
        <strain evidence="1 2">AX-7</strain>
    </source>
</reference>
<evidence type="ECO:0000313" key="1">
    <source>
        <dbReference type="EMBL" id="BDI34012.1"/>
    </source>
</evidence>
<keyword evidence="2" id="KW-1185">Reference proteome</keyword>
<dbReference type="Proteomes" id="UP000287394">
    <property type="component" value="Chromosome"/>
</dbReference>